<sequence length="147" mass="16866">MNPIPERKPEIIRMKDLIINTVNLIKSELELKNLWKVISDPAVKAFYASHKILWKFIVERAAWWGGFYERLIRTVKLALQKAVGKTTLSRDELETLLIEIEGVVNSRPLTNIFADLNEPEPLTPSHMILGRRVNSLPSARLNILILT</sequence>
<keyword evidence="2" id="KW-1185">Reference proteome</keyword>
<dbReference type="GO" id="GO:0003676">
    <property type="term" value="F:nucleic acid binding"/>
    <property type="evidence" value="ECO:0007669"/>
    <property type="project" value="InterPro"/>
</dbReference>
<evidence type="ECO:0000313" key="1">
    <source>
        <dbReference type="EMBL" id="GFR11994.1"/>
    </source>
</evidence>
<dbReference type="EMBL" id="BMAO01016890">
    <property type="protein sequence ID" value="GFR11994.1"/>
    <property type="molecule type" value="Genomic_DNA"/>
</dbReference>
<dbReference type="OrthoDB" id="10049357at2759"/>
<reference evidence="1" key="1">
    <citation type="submission" date="2020-07" db="EMBL/GenBank/DDBJ databases">
        <title>Multicomponent nature underlies the extraordinary mechanical properties of spider dragline silk.</title>
        <authorList>
            <person name="Kono N."/>
            <person name="Nakamura H."/>
            <person name="Mori M."/>
            <person name="Yoshida Y."/>
            <person name="Ohtoshi R."/>
            <person name="Malay A.D."/>
            <person name="Moran D.A.P."/>
            <person name="Tomita M."/>
            <person name="Numata K."/>
            <person name="Arakawa K."/>
        </authorList>
    </citation>
    <scope>NUCLEOTIDE SEQUENCE</scope>
</reference>
<dbReference type="PANTHER" id="PTHR47331">
    <property type="entry name" value="PHD-TYPE DOMAIN-CONTAINING PROTEIN"/>
    <property type="match status" value="1"/>
</dbReference>
<organism evidence="1 2">
    <name type="scientific">Trichonephila clavata</name>
    <name type="common">Joro spider</name>
    <name type="synonym">Nephila clavata</name>
    <dbReference type="NCBI Taxonomy" id="2740835"/>
    <lineage>
        <taxon>Eukaryota</taxon>
        <taxon>Metazoa</taxon>
        <taxon>Ecdysozoa</taxon>
        <taxon>Arthropoda</taxon>
        <taxon>Chelicerata</taxon>
        <taxon>Arachnida</taxon>
        <taxon>Araneae</taxon>
        <taxon>Araneomorphae</taxon>
        <taxon>Entelegynae</taxon>
        <taxon>Araneoidea</taxon>
        <taxon>Nephilidae</taxon>
        <taxon>Trichonephila</taxon>
    </lineage>
</organism>
<proteinExistence type="predicted"/>
<dbReference type="Gene3D" id="3.30.420.10">
    <property type="entry name" value="Ribonuclease H-like superfamily/Ribonuclease H"/>
    <property type="match status" value="1"/>
</dbReference>
<dbReference type="AlphaFoldDB" id="A0A8X6LLN5"/>
<accession>A0A8X6LLN5</accession>
<evidence type="ECO:0000313" key="2">
    <source>
        <dbReference type="Proteomes" id="UP000887116"/>
    </source>
</evidence>
<protein>
    <submittedName>
        <fullName evidence="1">Integrase catalytic domain-containing protein</fullName>
    </submittedName>
</protein>
<dbReference type="InterPro" id="IPR036397">
    <property type="entry name" value="RNaseH_sf"/>
</dbReference>
<gene>
    <name evidence="1" type="primary">AVEN_131216_1</name>
    <name evidence="1" type="ORF">TNCT_585541</name>
</gene>
<name>A0A8X6LLN5_TRICU</name>
<comment type="caution">
    <text evidence="1">The sequence shown here is derived from an EMBL/GenBank/DDBJ whole genome shotgun (WGS) entry which is preliminary data.</text>
</comment>
<dbReference type="Proteomes" id="UP000887116">
    <property type="component" value="Unassembled WGS sequence"/>
</dbReference>